<evidence type="ECO:0000313" key="3">
    <source>
        <dbReference type="EMBL" id="OGY29667.1"/>
    </source>
</evidence>
<reference evidence="3 4" key="1">
    <citation type="journal article" date="2016" name="Nat. Commun.">
        <title>Thousands of microbial genomes shed light on interconnected biogeochemical processes in an aquifer system.</title>
        <authorList>
            <person name="Anantharaman K."/>
            <person name="Brown C.T."/>
            <person name="Hug L.A."/>
            <person name="Sharon I."/>
            <person name="Castelle C.J."/>
            <person name="Probst A.J."/>
            <person name="Thomas B.C."/>
            <person name="Singh A."/>
            <person name="Wilkins M.J."/>
            <person name="Karaoz U."/>
            <person name="Brodie E.L."/>
            <person name="Williams K.H."/>
            <person name="Hubbard S.S."/>
            <person name="Banfield J.F."/>
        </authorList>
    </citation>
    <scope>NUCLEOTIDE SEQUENCE [LARGE SCALE GENOMIC DNA]</scope>
</reference>
<dbReference type="SUPFAM" id="SSF53756">
    <property type="entry name" value="UDP-Glycosyltransferase/glycogen phosphorylase"/>
    <property type="match status" value="1"/>
</dbReference>
<evidence type="ECO:0008006" key="5">
    <source>
        <dbReference type="Google" id="ProtNLM"/>
    </source>
</evidence>
<evidence type="ECO:0000259" key="2">
    <source>
        <dbReference type="Pfam" id="PF13439"/>
    </source>
</evidence>
<protein>
    <recommendedName>
        <fullName evidence="5">Glycosyl transferase family 1 domain-containing protein</fullName>
    </recommendedName>
</protein>
<feature type="domain" description="Glycosyltransferase subfamily 4-like N-terminal" evidence="2">
    <location>
        <begin position="24"/>
        <end position="179"/>
    </location>
</feature>
<dbReference type="EMBL" id="MHCX01000018">
    <property type="protein sequence ID" value="OGY29667.1"/>
    <property type="molecule type" value="Genomic_DNA"/>
</dbReference>
<dbReference type="PANTHER" id="PTHR12526">
    <property type="entry name" value="GLYCOSYLTRANSFERASE"/>
    <property type="match status" value="1"/>
</dbReference>
<dbReference type="PANTHER" id="PTHR12526:SF630">
    <property type="entry name" value="GLYCOSYLTRANSFERASE"/>
    <property type="match status" value="1"/>
</dbReference>
<dbReference type="Pfam" id="PF13439">
    <property type="entry name" value="Glyco_transf_4"/>
    <property type="match status" value="1"/>
</dbReference>
<organism evidence="3 4">
    <name type="scientific">Candidatus Woykebacteria bacterium RIFCSPHIGHO2_02_FULL_43_16b</name>
    <dbReference type="NCBI Taxonomy" id="1802601"/>
    <lineage>
        <taxon>Bacteria</taxon>
        <taxon>Candidatus Woykeibacteriota</taxon>
    </lineage>
</organism>
<dbReference type="AlphaFoldDB" id="A0A1G1WR45"/>
<dbReference type="Proteomes" id="UP000177821">
    <property type="component" value="Unassembled WGS sequence"/>
</dbReference>
<proteinExistence type="predicted"/>
<evidence type="ECO:0000313" key="4">
    <source>
        <dbReference type="Proteomes" id="UP000177821"/>
    </source>
</evidence>
<dbReference type="Pfam" id="PF00534">
    <property type="entry name" value="Glycos_transf_1"/>
    <property type="match status" value="1"/>
</dbReference>
<dbReference type="Gene3D" id="3.40.50.2000">
    <property type="entry name" value="Glycogen Phosphorylase B"/>
    <property type="match status" value="2"/>
</dbReference>
<accession>A0A1G1WR45</accession>
<dbReference type="GO" id="GO:0016757">
    <property type="term" value="F:glycosyltransferase activity"/>
    <property type="evidence" value="ECO:0007669"/>
    <property type="project" value="InterPro"/>
</dbReference>
<name>A0A1G1WR45_9BACT</name>
<dbReference type="InterPro" id="IPR001296">
    <property type="entry name" value="Glyco_trans_1"/>
</dbReference>
<feature type="domain" description="Glycosyl transferase family 1" evidence="1">
    <location>
        <begin position="189"/>
        <end position="349"/>
    </location>
</feature>
<evidence type="ECO:0000259" key="1">
    <source>
        <dbReference type="Pfam" id="PF00534"/>
    </source>
</evidence>
<gene>
    <name evidence="3" type="ORF">A3J50_01560</name>
</gene>
<dbReference type="CDD" id="cd03801">
    <property type="entry name" value="GT4_PimA-like"/>
    <property type="match status" value="1"/>
</dbReference>
<dbReference type="InterPro" id="IPR028098">
    <property type="entry name" value="Glyco_trans_4-like_N"/>
</dbReference>
<sequence>MFEARIAVLADVISQRSGARAPIRFAQGFQKLGYEVHYFAQNVNVDQDLHKDLVGRGIKVHLVLNKFPFLGRIIMAFQTYRELVSGGYDLIFLQSAQIHNMVYLFVNIPKLRTYYGTQLDLGLDKRKEIWSFIPQSWLKSYITFREGFGLRSATKVLSISRYLVREAKKLYGLSLDNVYLGVDNMKTALKKDNSKDKTVRVISVSRIVPYKGFHTLIETFIKVNQKFPDMRLDIIGSSPIQAYLDYLNSIKNQNVHIHVNITDQELAEYYNQADIYATCDTWVPWSLTPLEASFFSLPLLGMDYGAMNEIIVNKKTGLLAKNQKELEQNLVALTENKTLRKTLGKGAKSEVTKFTWAKTCEEYSKVIDSMVKKS</sequence>
<comment type="caution">
    <text evidence="3">The sequence shown here is derived from an EMBL/GenBank/DDBJ whole genome shotgun (WGS) entry which is preliminary data.</text>
</comment>